<dbReference type="OrthoDB" id="5397380at2759"/>
<dbReference type="AlphaFoldDB" id="A0A3N4LQ17"/>
<evidence type="ECO:0000256" key="1">
    <source>
        <dbReference type="SAM" id="SignalP"/>
    </source>
</evidence>
<dbReference type="EMBL" id="ML121539">
    <property type="protein sequence ID" value="RPB24940.1"/>
    <property type="molecule type" value="Genomic_DNA"/>
</dbReference>
<reference evidence="2 3" key="1">
    <citation type="journal article" date="2018" name="Nat. Ecol. Evol.">
        <title>Pezizomycetes genomes reveal the molecular basis of ectomycorrhizal truffle lifestyle.</title>
        <authorList>
            <person name="Murat C."/>
            <person name="Payen T."/>
            <person name="Noel B."/>
            <person name="Kuo A."/>
            <person name="Morin E."/>
            <person name="Chen J."/>
            <person name="Kohler A."/>
            <person name="Krizsan K."/>
            <person name="Balestrini R."/>
            <person name="Da Silva C."/>
            <person name="Montanini B."/>
            <person name="Hainaut M."/>
            <person name="Levati E."/>
            <person name="Barry K.W."/>
            <person name="Belfiori B."/>
            <person name="Cichocki N."/>
            <person name="Clum A."/>
            <person name="Dockter R.B."/>
            <person name="Fauchery L."/>
            <person name="Guy J."/>
            <person name="Iotti M."/>
            <person name="Le Tacon F."/>
            <person name="Lindquist E.A."/>
            <person name="Lipzen A."/>
            <person name="Malagnac F."/>
            <person name="Mello A."/>
            <person name="Molinier V."/>
            <person name="Miyauchi S."/>
            <person name="Poulain J."/>
            <person name="Riccioni C."/>
            <person name="Rubini A."/>
            <person name="Sitrit Y."/>
            <person name="Splivallo R."/>
            <person name="Traeger S."/>
            <person name="Wang M."/>
            <person name="Zifcakova L."/>
            <person name="Wipf D."/>
            <person name="Zambonelli A."/>
            <person name="Paolocci F."/>
            <person name="Nowrousian M."/>
            <person name="Ottonello S."/>
            <person name="Baldrian P."/>
            <person name="Spatafora J.W."/>
            <person name="Henrissat B."/>
            <person name="Nagy L.G."/>
            <person name="Aury J.M."/>
            <person name="Wincker P."/>
            <person name="Grigoriev I.V."/>
            <person name="Bonfante P."/>
            <person name="Martin F.M."/>
        </authorList>
    </citation>
    <scope>NUCLEOTIDE SEQUENCE [LARGE SCALE GENOMIC DNA]</scope>
    <source>
        <strain evidence="2 3">ATCC MYA-4762</strain>
    </source>
</reference>
<dbReference type="Proteomes" id="UP000267821">
    <property type="component" value="Unassembled WGS sequence"/>
</dbReference>
<sequence>MQSKTSTLLLLASIASVIAHAADRGGIDPNNVFENKVTSFVGNGATSRATSIAGEVKNYLTRVGNKLEDVLPTITAIPSDIDGFFNSVGSKVENLQIPTTAWNDIKTGLYPPQVSQWVDSLPTSLRAEASQKLTEWANNDVGNTASSPNRGAVVLGALGAAGVLALAMAL</sequence>
<proteinExistence type="predicted"/>
<protein>
    <submittedName>
        <fullName evidence="2">Uncharacterized protein</fullName>
    </submittedName>
</protein>
<organism evidence="2 3">
    <name type="scientific">Terfezia boudieri ATCC MYA-4762</name>
    <dbReference type="NCBI Taxonomy" id="1051890"/>
    <lineage>
        <taxon>Eukaryota</taxon>
        <taxon>Fungi</taxon>
        <taxon>Dikarya</taxon>
        <taxon>Ascomycota</taxon>
        <taxon>Pezizomycotina</taxon>
        <taxon>Pezizomycetes</taxon>
        <taxon>Pezizales</taxon>
        <taxon>Pezizaceae</taxon>
        <taxon>Terfezia</taxon>
    </lineage>
</organism>
<gene>
    <name evidence="2" type="ORF">L211DRAFT_836801</name>
</gene>
<feature type="chain" id="PRO_5017964838" evidence="1">
    <location>
        <begin position="22"/>
        <end position="170"/>
    </location>
</feature>
<accession>A0A3N4LQ17</accession>
<keyword evidence="3" id="KW-1185">Reference proteome</keyword>
<name>A0A3N4LQ17_9PEZI</name>
<feature type="signal peptide" evidence="1">
    <location>
        <begin position="1"/>
        <end position="21"/>
    </location>
</feature>
<evidence type="ECO:0000313" key="2">
    <source>
        <dbReference type="EMBL" id="RPB24940.1"/>
    </source>
</evidence>
<evidence type="ECO:0000313" key="3">
    <source>
        <dbReference type="Proteomes" id="UP000267821"/>
    </source>
</evidence>
<keyword evidence="1" id="KW-0732">Signal</keyword>
<dbReference type="InParanoid" id="A0A3N4LQ17"/>